<gene>
    <name evidence="1" type="ORF">CEXT_464441</name>
</gene>
<reference evidence="1 2" key="1">
    <citation type="submission" date="2021-06" db="EMBL/GenBank/DDBJ databases">
        <title>Caerostris extrusa draft genome.</title>
        <authorList>
            <person name="Kono N."/>
            <person name="Arakawa K."/>
        </authorList>
    </citation>
    <scope>NUCLEOTIDE SEQUENCE [LARGE SCALE GENOMIC DNA]</scope>
</reference>
<protein>
    <submittedName>
        <fullName evidence="1">Uncharacterized protein</fullName>
    </submittedName>
</protein>
<organism evidence="1 2">
    <name type="scientific">Caerostris extrusa</name>
    <name type="common">Bark spider</name>
    <name type="synonym">Caerostris bankana</name>
    <dbReference type="NCBI Taxonomy" id="172846"/>
    <lineage>
        <taxon>Eukaryota</taxon>
        <taxon>Metazoa</taxon>
        <taxon>Ecdysozoa</taxon>
        <taxon>Arthropoda</taxon>
        <taxon>Chelicerata</taxon>
        <taxon>Arachnida</taxon>
        <taxon>Araneae</taxon>
        <taxon>Araneomorphae</taxon>
        <taxon>Entelegynae</taxon>
        <taxon>Araneoidea</taxon>
        <taxon>Araneidae</taxon>
        <taxon>Caerostris</taxon>
    </lineage>
</organism>
<proteinExistence type="predicted"/>
<comment type="caution">
    <text evidence="1">The sequence shown here is derived from an EMBL/GenBank/DDBJ whole genome shotgun (WGS) entry which is preliminary data.</text>
</comment>
<accession>A0AAV4R2W5</accession>
<evidence type="ECO:0000313" key="1">
    <source>
        <dbReference type="EMBL" id="GIY16065.1"/>
    </source>
</evidence>
<evidence type="ECO:0000313" key="2">
    <source>
        <dbReference type="Proteomes" id="UP001054945"/>
    </source>
</evidence>
<dbReference type="AlphaFoldDB" id="A0AAV4R2W5"/>
<dbReference type="EMBL" id="BPLR01007328">
    <property type="protein sequence ID" value="GIY16065.1"/>
    <property type="molecule type" value="Genomic_DNA"/>
</dbReference>
<dbReference type="Proteomes" id="UP001054945">
    <property type="component" value="Unassembled WGS sequence"/>
</dbReference>
<keyword evidence="2" id="KW-1185">Reference proteome</keyword>
<sequence>MRSNRAVEVVSICAAGLGNMSVNRWWTDAQLAATVARFVTSSYDILEPRPPLCFLFGLFFMSSEDLLTNTQRDRLLIIE</sequence>
<name>A0AAV4R2W5_CAEEX</name>